<keyword evidence="2" id="KW-1185">Reference proteome</keyword>
<proteinExistence type="predicted"/>
<organism evidence="1 2">
    <name type="scientific">Melastoma candidum</name>
    <dbReference type="NCBI Taxonomy" id="119954"/>
    <lineage>
        <taxon>Eukaryota</taxon>
        <taxon>Viridiplantae</taxon>
        <taxon>Streptophyta</taxon>
        <taxon>Embryophyta</taxon>
        <taxon>Tracheophyta</taxon>
        <taxon>Spermatophyta</taxon>
        <taxon>Magnoliopsida</taxon>
        <taxon>eudicotyledons</taxon>
        <taxon>Gunneridae</taxon>
        <taxon>Pentapetalae</taxon>
        <taxon>rosids</taxon>
        <taxon>malvids</taxon>
        <taxon>Myrtales</taxon>
        <taxon>Melastomataceae</taxon>
        <taxon>Melastomatoideae</taxon>
        <taxon>Melastomateae</taxon>
        <taxon>Melastoma</taxon>
    </lineage>
</organism>
<reference evidence="2" key="1">
    <citation type="journal article" date="2023" name="Front. Plant Sci.">
        <title>Chromosomal-level genome assembly of Melastoma candidum provides insights into trichome evolution.</title>
        <authorList>
            <person name="Zhong Y."/>
            <person name="Wu W."/>
            <person name="Sun C."/>
            <person name="Zou P."/>
            <person name="Liu Y."/>
            <person name="Dai S."/>
            <person name="Zhou R."/>
        </authorList>
    </citation>
    <scope>NUCLEOTIDE SEQUENCE [LARGE SCALE GENOMIC DNA]</scope>
</reference>
<sequence length="157" mass="16819">MWLKRLGSGSSGLRLEKEALSRKLQIWACVVTPRVRLRLRRSGASRLLGVVRSRMGKADAGEEVPETDCCCWGWRGRAAVEFEAAGDGLWPRESTGTQRRQGPSVVGSHGGAGWSARRVSTAGRCWAARCRFGPEGVESGEATLESLVAGASVAGYS</sequence>
<evidence type="ECO:0000313" key="1">
    <source>
        <dbReference type="EMBL" id="KAI4366817.1"/>
    </source>
</evidence>
<protein>
    <submittedName>
        <fullName evidence="1">Uncharacterized protein</fullName>
    </submittedName>
</protein>
<dbReference type="Proteomes" id="UP001057402">
    <property type="component" value="Chromosome 6"/>
</dbReference>
<comment type="caution">
    <text evidence="1">The sequence shown here is derived from an EMBL/GenBank/DDBJ whole genome shotgun (WGS) entry which is preliminary data.</text>
</comment>
<accession>A0ACB9QMY7</accession>
<dbReference type="EMBL" id="CM042885">
    <property type="protein sequence ID" value="KAI4366817.1"/>
    <property type="molecule type" value="Genomic_DNA"/>
</dbReference>
<name>A0ACB9QMY7_9MYRT</name>
<evidence type="ECO:0000313" key="2">
    <source>
        <dbReference type="Proteomes" id="UP001057402"/>
    </source>
</evidence>
<gene>
    <name evidence="1" type="ORF">MLD38_022640</name>
</gene>